<dbReference type="Proteomes" id="UP001062776">
    <property type="component" value="Unassembled WGS sequence"/>
</dbReference>
<evidence type="ECO:0000313" key="2">
    <source>
        <dbReference type="Proteomes" id="UP001062776"/>
    </source>
</evidence>
<keyword evidence="2" id="KW-1185">Reference proteome</keyword>
<sequence length="196" mass="21150">MPNHYTKFSTLLPLCSAKAGILALELLEAMRAEGADGAFESDSVGFEAEANEPPDSELQHLWIHHDERGSIEDVLTFVYACCEKKLTLPVRWSLIWTGDCSKPCLDAYCGGAIVLDLATGKEIASLSLTNWAHQIEHSTHQVFDVDREAAAQAHDCVMQNQHGEATSETPAMLPIRTALAAAAFGQTVTISGVGPD</sequence>
<gene>
    <name evidence="1" type="ORF">AA0535_2199</name>
</gene>
<protein>
    <submittedName>
        <fullName evidence="1">Uncharacterized protein</fullName>
    </submittedName>
</protein>
<dbReference type="RefSeq" id="WP_264816275.1">
    <property type="nucleotide sequence ID" value="NZ_BAPV01000037.1"/>
</dbReference>
<evidence type="ECO:0000313" key="1">
    <source>
        <dbReference type="EMBL" id="GBQ91085.1"/>
    </source>
</evidence>
<name>A0ABQ0Q4H6_9PROT</name>
<comment type="caution">
    <text evidence="1">The sequence shown here is derived from an EMBL/GenBank/DDBJ whole genome shotgun (WGS) entry which is preliminary data.</text>
</comment>
<dbReference type="EMBL" id="BAPV01000037">
    <property type="protein sequence ID" value="GBQ91085.1"/>
    <property type="molecule type" value="Genomic_DNA"/>
</dbReference>
<proteinExistence type="predicted"/>
<accession>A0ABQ0Q4H6</accession>
<organism evidence="1 2">
    <name type="scientific">Asaia krungthepensis NRIC 0535</name>
    <dbReference type="NCBI Taxonomy" id="1307925"/>
    <lineage>
        <taxon>Bacteria</taxon>
        <taxon>Pseudomonadati</taxon>
        <taxon>Pseudomonadota</taxon>
        <taxon>Alphaproteobacteria</taxon>
        <taxon>Acetobacterales</taxon>
        <taxon>Acetobacteraceae</taxon>
        <taxon>Asaia</taxon>
    </lineage>
</organism>
<reference evidence="1" key="1">
    <citation type="submission" date="2013-04" db="EMBL/GenBank/DDBJ databases">
        <title>The genome sequencing project of 58 acetic acid bacteria.</title>
        <authorList>
            <person name="Okamoto-Kainuma A."/>
            <person name="Ishikawa M."/>
            <person name="Umino S."/>
            <person name="Koizumi Y."/>
            <person name="Shiwa Y."/>
            <person name="Yoshikawa H."/>
            <person name="Matsutani M."/>
            <person name="Matsushita K."/>
        </authorList>
    </citation>
    <scope>NUCLEOTIDE SEQUENCE</scope>
    <source>
        <strain evidence="1">NRIC 0535</strain>
    </source>
</reference>